<dbReference type="Proteomes" id="UP000248729">
    <property type="component" value="Unassembled WGS sequence"/>
</dbReference>
<evidence type="ECO:0000313" key="3">
    <source>
        <dbReference type="EMBL" id="RAS69529.1"/>
    </source>
</evidence>
<dbReference type="Pfam" id="PF13795">
    <property type="entry name" value="HupE_UreJ_2"/>
    <property type="match status" value="1"/>
</dbReference>
<organism evidence="3 4">
    <name type="scientific">Vibrio diazotrophicus</name>
    <dbReference type="NCBI Taxonomy" id="685"/>
    <lineage>
        <taxon>Bacteria</taxon>
        <taxon>Pseudomonadati</taxon>
        <taxon>Pseudomonadota</taxon>
        <taxon>Gammaproteobacteria</taxon>
        <taxon>Vibrionales</taxon>
        <taxon>Vibrionaceae</taxon>
        <taxon>Vibrio</taxon>
    </lineage>
</organism>
<sequence>MILRMMLKFLVCFALYIPFAHAHEIRPAYLQIDEQSANQYELLWKVPTNNGMVQNIRPVFDAGFTLTPMPGENVINGFVLFRYRLTGEASLAGSTISIENLNRTAMDALVNISLLDGSHYSLLLKPRENSAEIPKAETGWQLVFSYTRLGVEHILAGWDHLAFVAALMLIVSGWPMLFKTITAFTVAHSITLGLATLNYVSLPPPPVEALIALSIVLIAAEAIHLRKGKQTLASRWPWILAFTFGLLHGFGFAGALKEIGLPQSDIPLALLFFNVGVEMGQLLFIGALLSLIAIYRRFRDLPQRAPVFTAYCIGTLATFWLIERLDIMFISG</sequence>
<feature type="transmembrane region" description="Helical" evidence="1">
    <location>
        <begin position="268"/>
        <end position="293"/>
    </location>
</feature>
<name>A0A329EG34_VIBDI</name>
<keyword evidence="1" id="KW-0812">Transmembrane</keyword>
<feature type="chain" id="PRO_5016294838" evidence="2">
    <location>
        <begin position="23"/>
        <end position="332"/>
    </location>
</feature>
<comment type="caution">
    <text evidence="3">The sequence shown here is derived from an EMBL/GenBank/DDBJ whole genome shotgun (WGS) entry which is preliminary data.</text>
</comment>
<dbReference type="EMBL" id="QLTR01000001">
    <property type="protein sequence ID" value="RAS69529.1"/>
    <property type="molecule type" value="Genomic_DNA"/>
</dbReference>
<dbReference type="InterPro" id="IPR032809">
    <property type="entry name" value="Put_HupE_UreJ"/>
</dbReference>
<dbReference type="RefSeq" id="WP_219726072.1">
    <property type="nucleotide sequence ID" value="NZ_POSM01000001.1"/>
</dbReference>
<gene>
    <name evidence="3" type="ORF">DET48_101103</name>
</gene>
<feature type="transmembrane region" description="Helical" evidence="1">
    <location>
        <begin position="155"/>
        <end position="174"/>
    </location>
</feature>
<evidence type="ECO:0000256" key="1">
    <source>
        <dbReference type="SAM" id="Phobius"/>
    </source>
</evidence>
<keyword evidence="1" id="KW-0472">Membrane</keyword>
<dbReference type="AlphaFoldDB" id="A0A329EG34"/>
<keyword evidence="1" id="KW-1133">Transmembrane helix</keyword>
<evidence type="ECO:0000256" key="2">
    <source>
        <dbReference type="SAM" id="SignalP"/>
    </source>
</evidence>
<evidence type="ECO:0000313" key="4">
    <source>
        <dbReference type="Proteomes" id="UP000248729"/>
    </source>
</evidence>
<proteinExistence type="predicted"/>
<feature type="transmembrane region" description="Helical" evidence="1">
    <location>
        <begin position="305"/>
        <end position="322"/>
    </location>
</feature>
<keyword evidence="2" id="KW-0732">Signal</keyword>
<accession>A0A329EG34</accession>
<protein>
    <submittedName>
        <fullName evidence="3">HupE/UreJ protein</fullName>
    </submittedName>
</protein>
<feature type="transmembrane region" description="Helical" evidence="1">
    <location>
        <begin position="237"/>
        <end position="256"/>
    </location>
</feature>
<reference evidence="3 4" key="1">
    <citation type="submission" date="2018-06" db="EMBL/GenBank/DDBJ databases">
        <title>Freshwater and sediment microbial communities from various areas in North America, analyzing microbe dynamics in response to fracking.</title>
        <authorList>
            <person name="Lamendella R."/>
        </authorList>
    </citation>
    <scope>NUCLEOTIDE SEQUENCE [LARGE SCALE GENOMIC DNA]</scope>
    <source>
        <strain evidence="3 4">99A</strain>
    </source>
</reference>
<feature type="signal peptide" evidence="2">
    <location>
        <begin position="1"/>
        <end position="22"/>
    </location>
</feature>